<reference evidence="6" key="2">
    <citation type="submission" date="2021-04" db="EMBL/GenBank/DDBJ databases">
        <authorList>
            <person name="Gilroy R."/>
        </authorList>
    </citation>
    <scope>NUCLEOTIDE SEQUENCE</scope>
    <source>
        <strain evidence="6">687</strain>
    </source>
</reference>
<dbReference type="AlphaFoldDB" id="A0A9E2KNN7"/>
<dbReference type="InterPro" id="IPR003689">
    <property type="entry name" value="ZIP"/>
</dbReference>
<evidence type="ECO:0000313" key="6">
    <source>
        <dbReference type="EMBL" id="MBU3826589.1"/>
    </source>
</evidence>
<dbReference type="PANTHER" id="PTHR16950:SF16">
    <property type="entry name" value="ZINC TRANSPORTER ZIP13"/>
    <property type="match status" value="1"/>
</dbReference>
<comment type="caution">
    <text evidence="6">The sequence shown here is derived from an EMBL/GenBank/DDBJ whole genome shotgun (WGS) entry which is preliminary data.</text>
</comment>
<evidence type="ECO:0000256" key="1">
    <source>
        <dbReference type="ARBA" id="ARBA00004141"/>
    </source>
</evidence>
<feature type="transmembrane region" description="Helical" evidence="5">
    <location>
        <begin position="6"/>
        <end position="22"/>
    </location>
</feature>
<name>A0A9E2KNN7_9GAMM</name>
<feature type="transmembrane region" description="Helical" evidence="5">
    <location>
        <begin position="158"/>
        <end position="179"/>
    </location>
</feature>
<dbReference type="PANTHER" id="PTHR16950">
    <property type="entry name" value="ZINC TRANSPORTER SLC39A7 HISTIDINE-RICH MEMBRANE PROTEIN KE4"/>
    <property type="match status" value="1"/>
</dbReference>
<keyword evidence="2 5" id="KW-0812">Transmembrane</keyword>
<dbReference type="GO" id="GO:0016020">
    <property type="term" value="C:membrane"/>
    <property type="evidence" value="ECO:0007669"/>
    <property type="project" value="UniProtKB-SubCell"/>
</dbReference>
<feature type="transmembrane region" description="Helical" evidence="5">
    <location>
        <begin position="34"/>
        <end position="52"/>
    </location>
</feature>
<evidence type="ECO:0000256" key="4">
    <source>
        <dbReference type="ARBA" id="ARBA00023136"/>
    </source>
</evidence>
<accession>A0A9E2KNN7</accession>
<protein>
    <submittedName>
        <fullName evidence="6">ZIP family metal transporter</fullName>
    </submittedName>
</protein>
<evidence type="ECO:0000256" key="5">
    <source>
        <dbReference type="SAM" id="Phobius"/>
    </source>
</evidence>
<feature type="transmembrane region" description="Helical" evidence="5">
    <location>
        <begin position="218"/>
        <end position="236"/>
    </location>
</feature>
<dbReference type="Proteomes" id="UP000824150">
    <property type="component" value="Unassembled WGS sequence"/>
</dbReference>
<evidence type="ECO:0000256" key="3">
    <source>
        <dbReference type="ARBA" id="ARBA00022989"/>
    </source>
</evidence>
<feature type="transmembrane region" description="Helical" evidence="5">
    <location>
        <begin position="64"/>
        <end position="81"/>
    </location>
</feature>
<sequence length="239" mass="24862">MLIMLLAAASSSLCAIAALLLIGLQRIERLAKPLALMAAGMLLTLAFAHLLPEALHGEADSHDLGLVALGTILVLTALEMLSGHDPAHEHSASSGATGLLSGTLVHTFCDGIMLATAFATDMHVGLAVTAAIFIHELPQEMGDYALLLECGYSKKRAFVVNVVALGGMVGGALCSSLILQELTLLLPYALTIAGSSFIYVALSALLPRLKASGSTKSALWRLTCLLLGALLALLLVHHH</sequence>
<evidence type="ECO:0000256" key="2">
    <source>
        <dbReference type="ARBA" id="ARBA00022692"/>
    </source>
</evidence>
<dbReference type="Pfam" id="PF02535">
    <property type="entry name" value="Zip"/>
    <property type="match status" value="1"/>
</dbReference>
<evidence type="ECO:0000313" key="7">
    <source>
        <dbReference type="Proteomes" id="UP000824150"/>
    </source>
</evidence>
<keyword evidence="4 5" id="KW-0472">Membrane</keyword>
<comment type="subcellular location">
    <subcellularLocation>
        <location evidence="1">Membrane</location>
        <topology evidence="1">Multi-pass membrane protein</topology>
    </subcellularLocation>
</comment>
<dbReference type="GO" id="GO:0046873">
    <property type="term" value="F:metal ion transmembrane transporter activity"/>
    <property type="evidence" value="ECO:0007669"/>
    <property type="project" value="InterPro"/>
</dbReference>
<proteinExistence type="predicted"/>
<feature type="transmembrane region" description="Helical" evidence="5">
    <location>
        <begin position="185"/>
        <end position="206"/>
    </location>
</feature>
<reference evidence="6" key="1">
    <citation type="journal article" date="2021" name="PeerJ">
        <title>Extensive microbial diversity within the chicken gut microbiome revealed by metagenomics and culture.</title>
        <authorList>
            <person name="Gilroy R."/>
            <person name="Ravi A."/>
            <person name="Getino M."/>
            <person name="Pursley I."/>
            <person name="Horton D.L."/>
            <person name="Alikhan N.F."/>
            <person name="Baker D."/>
            <person name="Gharbi K."/>
            <person name="Hall N."/>
            <person name="Watson M."/>
            <person name="Adriaenssens E.M."/>
            <person name="Foster-Nyarko E."/>
            <person name="Jarju S."/>
            <person name="Secka A."/>
            <person name="Antonio M."/>
            <person name="Oren A."/>
            <person name="Chaudhuri R.R."/>
            <person name="La Ragione R."/>
            <person name="Hildebrand F."/>
            <person name="Pallen M.J."/>
        </authorList>
    </citation>
    <scope>NUCLEOTIDE SEQUENCE</scope>
    <source>
        <strain evidence="6">687</strain>
    </source>
</reference>
<dbReference type="EMBL" id="JAHLFG010000039">
    <property type="protein sequence ID" value="MBU3826589.1"/>
    <property type="molecule type" value="Genomic_DNA"/>
</dbReference>
<keyword evidence="3 5" id="KW-1133">Transmembrane helix</keyword>
<gene>
    <name evidence="6" type="ORF">IAA31_03765</name>
</gene>
<organism evidence="6 7">
    <name type="scientific">Candidatus Anaerobiospirillum merdipullorum</name>
    <dbReference type="NCBI Taxonomy" id="2838450"/>
    <lineage>
        <taxon>Bacteria</taxon>
        <taxon>Pseudomonadati</taxon>
        <taxon>Pseudomonadota</taxon>
        <taxon>Gammaproteobacteria</taxon>
        <taxon>Aeromonadales</taxon>
        <taxon>Succinivibrionaceae</taxon>
        <taxon>Anaerobiospirillum</taxon>
    </lineage>
</organism>